<keyword evidence="1" id="KW-0812">Transmembrane</keyword>
<dbReference type="EMBL" id="JABBWG010000143">
    <property type="protein sequence ID" value="KAG1799554.1"/>
    <property type="molecule type" value="Genomic_DNA"/>
</dbReference>
<feature type="transmembrane region" description="Helical" evidence="1">
    <location>
        <begin position="6"/>
        <end position="24"/>
    </location>
</feature>
<keyword evidence="3" id="KW-1185">Reference proteome</keyword>
<protein>
    <submittedName>
        <fullName evidence="2">Uncharacterized protein</fullName>
    </submittedName>
</protein>
<keyword evidence="1" id="KW-1133">Transmembrane helix</keyword>
<organism evidence="2 3">
    <name type="scientific">Suillus subaureus</name>
    <dbReference type="NCBI Taxonomy" id="48587"/>
    <lineage>
        <taxon>Eukaryota</taxon>
        <taxon>Fungi</taxon>
        <taxon>Dikarya</taxon>
        <taxon>Basidiomycota</taxon>
        <taxon>Agaricomycotina</taxon>
        <taxon>Agaricomycetes</taxon>
        <taxon>Agaricomycetidae</taxon>
        <taxon>Boletales</taxon>
        <taxon>Suillineae</taxon>
        <taxon>Suillaceae</taxon>
        <taxon>Suillus</taxon>
    </lineage>
</organism>
<gene>
    <name evidence="2" type="ORF">BJ212DRAFT_1401995</name>
</gene>
<sequence>MSSHTAVPVLFSYIISTLVFRSMWSYSVLFLRVHQISACTTSPDMTHPPAIRCILLQVEHLSKLICGIKHVAAERSYGA</sequence>
<reference evidence="2" key="1">
    <citation type="journal article" date="2020" name="New Phytol.">
        <title>Comparative genomics reveals dynamic genome evolution in host specialist ectomycorrhizal fungi.</title>
        <authorList>
            <person name="Lofgren L.A."/>
            <person name="Nguyen N.H."/>
            <person name="Vilgalys R."/>
            <person name="Ruytinx J."/>
            <person name="Liao H.L."/>
            <person name="Branco S."/>
            <person name="Kuo A."/>
            <person name="LaButti K."/>
            <person name="Lipzen A."/>
            <person name="Andreopoulos W."/>
            <person name="Pangilinan J."/>
            <person name="Riley R."/>
            <person name="Hundley H."/>
            <person name="Na H."/>
            <person name="Barry K."/>
            <person name="Grigoriev I.V."/>
            <person name="Stajich J.E."/>
            <person name="Kennedy P.G."/>
        </authorList>
    </citation>
    <scope>NUCLEOTIDE SEQUENCE</scope>
    <source>
        <strain evidence="2">MN1</strain>
    </source>
</reference>
<evidence type="ECO:0000256" key="1">
    <source>
        <dbReference type="SAM" id="Phobius"/>
    </source>
</evidence>
<comment type="caution">
    <text evidence="2">The sequence shown here is derived from an EMBL/GenBank/DDBJ whole genome shotgun (WGS) entry which is preliminary data.</text>
</comment>
<dbReference type="Proteomes" id="UP000807769">
    <property type="component" value="Unassembled WGS sequence"/>
</dbReference>
<dbReference type="GeneID" id="64631360"/>
<accession>A0A9P7DP72</accession>
<proteinExistence type="predicted"/>
<dbReference type="AlphaFoldDB" id="A0A9P7DP72"/>
<name>A0A9P7DP72_9AGAM</name>
<dbReference type="RefSeq" id="XP_041185731.1">
    <property type="nucleotide sequence ID" value="XM_041337344.1"/>
</dbReference>
<evidence type="ECO:0000313" key="2">
    <source>
        <dbReference type="EMBL" id="KAG1799554.1"/>
    </source>
</evidence>
<keyword evidence="1" id="KW-0472">Membrane</keyword>
<evidence type="ECO:0000313" key="3">
    <source>
        <dbReference type="Proteomes" id="UP000807769"/>
    </source>
</evidence>